<feature type="non-terminal residue" evidence="1">
    <location>
        <position position="1"/>
    </location>
</feature>
<proteinExistence type="predicted"/>
<evidence type="ECO:0000313" key="1">
    <source>
        <dbReference type="EMBL" id="KKM18284.1"/>
    </source>
</evidence>
<dbReference type="AlphaFoldDB" id="A0A0F9IEX7"/>
<gene>
    <name evidence="1" type="ORF">LCGC14_1667280</name>
</gene>
<accession>A0A0F9IEX7</accession>
<protein>
    <submittedName>
        <fullName evidence="1">Uncharacterized protein</fullName>
    </submittedName>
</protein>
<dbReference type="EMBL" id="LAZR01014254">
    <property type="protein sequence ID" value="KKM18284.1"/>
    <property type="molecule type" value="Genomic_DNA"/>
</dbReference>
<reference evidence="1" key="1">
    <citation type="journal article" date="2015" name="Nature">
        <title>Complex archaea that bridge the gap between prokaryotes and eukaryotes.</title>
        <authorList>
            <person name="Spang A."/>
            <person name="Saw J.H."/>
            <person name="Jorgensen S.L."/>
            <person name="Zaremba-Niedzwiedzka K."/>
            <person name="Martijn J."/>
            <person name="Lind A.E."/>
            <person name="van Eijk R."/>
            <person name="Schleper C."/>
            <person name="Guy L."/>
            <person name="Ettema T.J."/>
        </authorList>
    </citation>
    <scope>NUCLEOTIDE SEQUENCE</scope>
</reference>
<organism evidence="1">
    <name type="scientific">marine sediment metagenome</name>
    <dbReference type="NCBI Taxonomy" id="412755"/>
    <lineage>
        <taxon>unclassified sequences</taxon>
        <taxon>metagenomes</taxon>
        <taxon>ecological metagenomes</taxon>
    </lineage>
</organism>
<sequence>KFFIKRKNFTRLTQINAGISRPLPKDTRMSGIFQGSPGIDTISTAVPAGSFIMSDRGMKVLHQWDRDIKQASEGGTVGAYQGGGVVEQQTQAGGIAEPQDIGTININITDPSGEVTNIPVQGSPEDLRRLERAINRQRLTRVQ</sequence>
<comment type="caution">
    <text evidence="1">The sequence shown here is derived from an EMBL/GenBank/DDBJ whole genome shotgun (WGS) entry which is preliminary data.</text>
</comment>
<name>A0A0F9IEX7_9ZZZZ</name>